<accession>A0A8J3G2V6</accession>
<keyword evidence="1" id="KW-0732">Signal</keyword>
<dbReference type="EMBL" id="BMZH01000008">
    <property type="protein sequence ID" value="GHA97531.1"/>
    <property type="molecule type" value="Genomic_DNA"/>
</dbReference>
<evidence type="ECO:0000313" key="3">
    <source>
        <dbReference type="Proteomes" id="UP000634004"/>
    </source>
</evidence>
<protein>
    <submittedName>
        <fullName evidence="2">Uncharacterized protein</fullName>
    </submittedName>
</protein>
<dbReference type="RefSeq" id="WP_189498111.1">
    <property type="nucleotide sequence ID" value="NZ_BMZH01000008.1"/>
</dbReference>
<organism evidence="2 3">
    <name type="scientific">Algimonas arctica</name>
    <dbReference type="NCBI Taxonomy" id="1479486"/>
    <lineage>
        <taxon>Bacteria</taxon>
        <taxon>Pseudomonadati</taxon>
        <taxon>Pseudomonadota</taxon>
        <taxon>Alphaproteobacteria</taxon>
        <taxon>Maricaulales</taxon>
        <taxon>Robiginitomaculaceae</taxon>
        <taxon>Algimonas</taxon>
    </lineage>
</organism>
<comment type="caution">
    <text evidence="2">The sequence shown here is derived from an EMBL/GenBank/DDBJ whole genome shotgun (WGS) entry which is preliminary data.</text>
</comment>
<reference evidence="2" key="1">
    <citation type="journal article" date="2014" name="Int. J. Syst. Evol. Microbiol.">
        <title>Complete genome sequence of Corynebacterium casei LMG S-19264T (=DSM 44701T), isolated from a smear-ripened cheese.</title>
        <authorList>
            <consortium name="US DOE Joint Genome Institute (JGI-PGF)"/>
            <person name="Walter F."/>
            <person name="Albersmeier A."/>
            <person name="Kalinowski J."/>
            <person name="Ruckert C."/>
        </authorList>
    </citation>
    <scope>NUCLEOTIDE SEQUENCE</scope>
    <source>
        <strain evidence="2">KCTC 32513</strain>
    </source>
</reference>
<name>A0A8J3G2V6_9PROT</name>
<keyword evidence="3" id="KW-1185">Reference proteome</keyword>
<gene>
    <name evidence="2" type="ORF">GCM10009069_20520</name>
</gene>
<dbReference type="AlphaFoldDB" id="A0A8J3G2V6"/>
<dbReference type="Proteomes" id="UP000634004">
    <property type="component" value="Unassembled WGS sequence"/>
</dbReference>
<evidence type="ECO:0000313" key="2">
    <source>
        <dbReference type="EMBL" id="GHA97531.1"/>
    </source>
</evidence>
<evidence type="ECO:0000256" key="1">
    <source>
        <dbReference type="SAM" id="SignalP"/>
    </source>
</evidence>
<feature type="chain" id="PRO_5035150462" evidence="1">
    <location>
        <begin position="24"/>
        <end position="267"/>
    </location>
</feature>
<feature type="signal peptide" evidence="1">
    <location>
        <begin position="1"/>
        <end position="23"/>
    </location>
</feature>
<sequence length="267" mass="29825">MRGRGTILGGIGLWFAFCPQAYASAWNPDPWHGEIISGYVYASADTAKDDFGQTVSLDIYNKKIVQTYGNMGLTPRLALIGTFDWQDTQIVGPGLNTRFSKPSSISAGLQYQISRREGHATALALSYVDGIDLPDALLTLESRKPTIELRGLWGESRTIWGRNVFAELQGAGRVTPGGEFASSHAQFTLGFEPLPRIMLLAKTHYTDIEPGVFERLDIARQSRWGIESSVVYRLRKRDYLELGYTTTLEGRSAVLERGWKIGLWRKF</sequence>
<proteinExistence type="predicted"/>
<reference evidence="2" key="2">
    <citation type="submission" date="2020-09" db="EMBL/GenBank/DDBJ databases">
        <authorList>
            <person name="Sun Q."/>
            <person name="Kim S."/>
        </authorList>
    </citation>
    <scope>NUCLEOTIDE SEQUENCE</scope>
    <source>
        <strain evidence="2">KCTC 32513</strain>
    </source>
</reference>